<sequence length="185" mass="21449">MSESPIFSSIAYIKSLIKEEDPNENVIELPFNDSPVQFVLNDELIFFFLYDNGTSFSYVQYRDLDETGITDIQLRTIGIDNLYSLAEENLLLHTYDQGCYALTLDGNFEASLLLLDTLWDISFLEYVSTGYAVAIPCRNVLIFCDMNSTEALQEMRELVEQAWRERDHLLTKDIFTRNRGKWVLL</sequence>
<dbReference type="RefSeq" id="WP_126017060.1">
    <property type="nucleotide sequence ID" value="NZ_CP034437.1"/>
</dbReference>
<evidence type="ECO:0000313" key="1">
    <source>
        <dbReference type="EMBL" id="AZN41353.1"/>
    </source>
</evidence>
<dbReference type="OrthoDB" id="2919406at2"/>
<dbReference type="Proteomes" id="UP000272528">
    <property type="component" value="Chromosome"/>
</dbReference>
<reference evidence="2" key="1">
    <citation type="submission" date="2018-12" db="EMBL/GenBank/DDBJ databases">
        <title>Genome sequence of Peanibacillus sp.</title>
        <authorList>
            <person name="Subramani G."/>
            <person name="Srinivasan S."/>
            <person name="Kim M.K."/>
        </authorList>
    </citation>
    <scope>NUCLEOTIDE SEQUENCE [LARGE SCALE GENOMIC DNA]</scope>
    <source>
        <strain evidence="2">18JY67-1</strain>
    </source>
</reference>
<name>A0A3S9A6N3_9BACL</name>
<protein>
    <submittedName>
        <fullName evidence="1">DUF1444 family protein</fullName>
    </submittedName>
</protein>
<dbReference type="AlphaFoldDB" id="A0A3S9A6N3"/>
<dbReference type="KEGG" id="palb:EJC50_18000"/>
<accession>A0A3S9A6N3</accession>
<organism evidence="1 2">
    <name type="scientific">Paenibacillus albus</name>
    <dbReference type="NCBI Taxonomy" id="2495582"/>
    <lineage>
        <taxon>Bacteria</taxon>
        <taxon>Bacillati</taxon>
        <taxon>Bacillota</taxon>
        <taxon>Bacilli</taxon>
        <taxon>Bacillales</taxon>
        <taxon>Paenibacillaceae</taxon>
        <taxon>Paenibacillus</taxon>
    </lineage>
</organism>
<keyword evidence="2" id="KW-1185">Reference proteome</keyword>
<proteinExistence type="predicted"/>
<dbReference type="EMBL" id="CP034437">
    <property type="protein sequence ID" value="AZN41353.1"/>
    <property type="molecule type" value="Genomic_DNA"/>
</dbReference>
<gene>
    <name evidence="1" type="ORF">EJC50_18000</name>
</gene>
<dbReference type="InterPro" id="IPR010838">
    <property type="entry name" value="DUF1444"/>
</dbReference>
<dbReference type="Pfam" id="PF07285">
    <property type="entry name" value="DUF1444"/>
    <property type="match status" value="1"/>
</dbReference>
<evidence type="ECO:0000313" key="2">
    <source>
        <dbReference type="Proteomes" id="UP000272528"/>
    </source>
</evidence>